<feature type="region of interest" description="Disordered" evidence="1">
    <location>
        <begin position="394"/>
        <end position="451"/>
    </location>
</feature>
<keyword evidence="6" id="KW-1185">Reference proteome</keyword>
<evidence type="ECO:0000259" key="2">
    <source>
        <dbReference type="Pfam" id="PF25540"/>
    </source>
</evidence>
<feature type="domain" description="C3H1-type" evidence="3">
    <location>
        <begin position="561"/>
        <end position="587"/>
    </location>
</feature>
<feature type="compositionally biased region" description="Polar residues" evidence="1">
    <location>
        <begin position="493"/>
        <end position="502"/>
    </location>
</feature>
<dbReference type="PANTHER" id="PTHR37543">
    <property type="entry name" value="CCCH ZINC FINGER DNA BINDING PROTEIN (AFU_ORTHOLOGUE AFUA_5G12760)"/>
    <property type="match status" value="1"/>
</dbReference>
<dbReference type="Pfam" id="PF25542">
    <property type="entry name" value="zf-CCCH_12"/>
    <property type="match status" value="1"/>
</dbReference>
<feature type="compositionally biased region" description="Polar residues" evidence="1">
    <location>
        <begin position="407"/>
        <end position="416"/>
    </location>
</feature>
<feature type="compositionally biased region" description="Low complexity" evidence="1">
    <location>
        <begin position="503"/>
        <end position="512"/>
    </location>
</feature>
<evidence type="ECO:0000313" key="6">
    <source>
        <dbReference type="Proteomes" id="UP000053342"/>
    </source>
</evidence>
<dbReference type="STRING" id="215243.A0A0D2ABF9"/>
<sequence>MEENHKETPTEVKAIMKQYREYKQRITEQDAFVDELVKAVTRKEQEYHDLKADLLDQTESRRRWQKRALDVEDRITSVQYVLVLIDGNQHFFQPHFLRMGAAGADEAVKRFVAEVKDFARAQHKSDLPEGIDTVTHVFADIGQLAHDLSVAKLLPEPDTLWTFIQEVSKVDPGMTITDCGSGHGAVDTKLKYYYELFLENCHCRHVFLALGQRSEYYKVLELYGDDDYTKLKTTLIRPAHGFAENYNIPFHTIELSMLNTVQNNTEGIPPNDKTYPVRSAQWNDTSSLHAPVNTSNPTSNRADRQAPSRHDKAPLLNSTTTTTTTPQTRPEVKATPKGSPANGTLVVNGVNGSLPEELDNESLLGVVKLDSAHPSSQTRKAAGEQSWEANITENNYTPAPIQEPWGETTNGTTNGSYDEEDTNTEDIPRSRAHTRRGERGGAGKRWPQPLLSQERRLANNSNFQRPGVQSPKQQFEGSWDDMLKEDEKRGVSQALSDQQRPGSSASSLAASAFTKKVPSTPEPNPERRPICAPIALNRFDQRIDMKLPKPSSEDQELCDLRTRNKKLCNEHHLRSACADENCKYDHASITEGVYLALRIKARRLACSIGSGCRRHDCFASHHCPNVSHSSTCGRHNCNFAGKGMHEVTDLQIVRLIEPKSTNGS</sequence>
<dbReference type="OrthoDB" id="2270193at2759"/>
<dbReference type="Pfam" id="PF25540">
    <property type="entry name" value="DUF7923"/>
    <property type="match status" value="1"/>
</dbReference>
<feature type="domain" description="Tandem CCCH zinc finger" evidence="4">
    <location>
        <begin position="596"/>
        <end position="647"/>
    </location>
</feature>
<dbReference type="InterPro" id="IPR057654">
    <property type="entry name" value="Znf-CCCH_tandem"/>
</dbReference>
<dbReference type="HOGENOM" id="CLU_026575_0_0_1"/>
<dbReference type="InterPro" id="IPR057683">
    <property type="entry name" value="DUF7923"/>
</dbReference>
<organism evidence="5 6">
    <name type="scientific">Exophiala oligosperma</name>
    <dbReference type="NCBI Taxonomy" id="215243"/>
    <lineage>
        <taxon>Eukaryota</taxon>
        <taxon>Fungi</taxon>
        <taxon>Dikarya</taxon>
        <taxon>Ascomycota</taxon>
        <taxon>Pezizomycotina</taxon>
        <taxon>Eurotiomycetes</taxon>
        <taxon>Chaetothyriomycetidae</taxon>
        <taxon>Chaetothyriales</taxon>
        <taxon>Herpotrichiellaceae</taxon>
        <taxon>Exophiala</taxon>
    </lineage>
</organism>
<dbReference type="VEuPathDB" id="FungiDB:PV06_10310"/>
<evidence type="ECO:0000313" key="5">
    <source>
        <dbReference type="EMBL" id="KIW37671.1"/>
    </source>
</evidence>
<feature type="region of interest" description="Disordered" evidence="1">
    <location>
        <begin position="487"/>
        <end position="530"/>
    </location>
</feature>
<dbReference type="InterPro" id="IPR000571">
    <property type="entry name" value="Znf_CCCH"/>
</dbReference>
<dbReference type="Proteomes" id="UP000053342">
    <property type="component" value="Unassembled WGS sequence"/>
</dbReference>
<reference evidence="5 6" key="1">
    <citation type="submission" date="2015-01" db="EMBL/GenBank/DDBJ databases">
        <title>The Genome Sequence of Exophiala oligosperma CBS72588.</title>
        <authorList>
            <consortium name="The Broad Institute Genomics Platform"/>
            <person name="Cuomo C."/>
            <person name="de Hoog S."/>
            <person name="Gorbushina A."/>
            <person name="Stielow B."/>
            <person name="Teixiera M."/>
            <person name="Abouelleil A."/>
            <person name="Chapman S.B."/>
            <person name="Priest M."/>
            <person name="Young S.K."/>
            <person name="Wortman J."/>
            <person name="Nusbaum C."/>
            <person name="Birren B."/>
        </authorList>
    </citation>
    <scope>NUCLEOTIDE SEQUENCE [LARGE SCALE GENOMIC DNA]</scope>
    <source>
        <strain evidence="5 6">CBS 72588</strain>
    </source>
</reference>
<dbReference type="AlphaFoldDB" id="A0A0D2ABF9"/>
<feature type="region of interest" description="Disordered" evidence="1">
    <location>
        <begin position="287"/>
        <end position="353"/>
    </location>
</feature>
<gene>
    <name evidence="5" type="ORF">PV06_10310</name>
</gene>
<proteinExistence type="predicted"/>
<accession>A0A0D2ABF9</accession>
<dbReference type="EMBL" id="KN847343">
    <property type="protein sequence ID" value="KIW37671.1"/>
    <property type="molecule type" value="Genomic_DNA"/>
</dbReference>
<protein>
    <recommendedName>
        <fullName evidence="7">C3H1-type domain-containing protein</fullName>
    </recommendedName>
</protein>
<feature type="domain" description="DUF7923" evidence="2">
    <location>
        <begin position="78"/>
        <end position="256"/>
    </location>
</feature>
<dbReference type="PANTHER" id="PTHR37543:SF1">
    <property type="entry name" value="CCCH ZINC FINGER DNA BINDING PROTEIN (AFU_ORTHOLOGUE AFUA_5G12760)"/>
    <property type="match status" value="1"/>
</dbReference>
<dbReference type="Pfam" id="PF25543">
    <property type="entry name" value="zf-CCCH_tandem"/>
    <property type="match status" value="1"/>
</dbReference>
<feature type="compositionally biased region" description="Basic and acidic residues" evidence="1">
    <location>
        <begin position="301"/>
        <end position="313"/>
    </location>
</feature>
<feature type="compositionally biased region" description="Polar residues" evidence="1">
    <location>
        <begin position="287"/>
        <end position="300"/>
    </location>
</feature>
<evidence type="ECO:0008006" key="7">
    <source>
        <dbReference type="Google" id="ProtNLM"/>
    </source>
</evidence>
<name>A0A0D2ABF9_9EURO</name>
<evidence type="ECO:0000256" key="1">
    <source>
        <dbReference type="SAM" id="MobiDB-lite"/>
    </source>
</evidence>
<evidence type="ECO:0000259" key="3">
    <source>
        <dbReference type="Pfam" id="PF25542"/>
    </source>
</evidence>
<dbReference type="RefSeq" id="XP_016257887.1">
    <property type="nucleotide sequence ID" value="XM_016411846.1"/>
</dbReference>
<evidence type="ECO:0000259" key="4">
    <source>
        <dbReference type="Pfam" id="PF25543"/>
    </source>
</evidence>
<dbReference type="GeneID" id="27362384"/>